<reference evidence="1 2" key="1">
    <citation type="submission" date="2018-11" db="EMBL/GenBank/DDBJ databases">
        <authorList>
            <person name="Li F."/>
        </authorList>
    </citation>
    <scope>NUCLEOTIDE SEQUENCE [LARGE SCALE GENOMIC DNA]</scope>
    <source>
        <strain evidence="1 2">YS17T</strain>
    </source>
</reference>
<dbReference type="AlphaFoldDB" id="A0A3N6X7G2"/>
<proteinExistence type="predicted"/>
<dbReference type="SUPFAM" id="SSF48452">
    <property type="entry name" value="TPR-like"/>
    <property type="match status" value="1"/>
</dbReference>
<dbReference type="InterPro" id="IPR011990">
    <property type="entry name" value="TPR-like_helical_dom_sf"/>
</dbReference>
<dbReference type="PANTHER" id="PTHR47756">
    <property type="entry name" value="BLL6612 PROTEIN-RELATED"/>
    <property type="match status" value="1"/>
</dbReference>
<dbReference type="Gene3D" id="1.25.40.10">
    <property type="entry name" value="Tetratricopeptide repeat domain"/>
    <property type="match status" value="1"/>
</dbReference>
<evidence type="ECO:0000313" key="2">
    <source>
        <dbReference type="Proteomes" id="UP000275225"/>
    </source>
</evidence>
<keyword evidence="2" id="KW-1185">Reference proteome</keyword>
<sequence>MERLLALDPAAGFAEELRLQALIAAVHAVALSTEETDWPLALTFYDRLLAMSGDDPVIRLNRAVAVARVNGAKHALAELDGLDPRDHRTAGALAELHAEAGNLAHARRLFASAADWCACAPVRRHYRRRRDSMTQVVE</sequence>
<dbReference type="PANTHER" id="PTHR47756:SF2">
    <property type="entry name" value="BLL6612 PROTEIN"/>
    <property type="match status" value="1"/>
</dbReference>
<name>A0A3N6X7G2_9ACTN</name>
<accession>A0A3N6X7G2</accession>
<protein>
    <recommendedName>
        <fullName evidence="3">Tetratricopeptide repeat protein</fullName>
    </recommendedName>
</protein>
<dbReference type="EMBL" id="RQJX01000002">
    <property type="protein sequence ID" value="RQN09593.1"/>
    <property type="molecule type" value="Genomic_DNA"/>
</dbReference>
<evidence type="ECO:0008006" key="3">
    <source>
        <dbReference type="Google" id="ProtNLM"/>
    </source>
</evidence>
<dbReference type="OrthoDB" id="9780299at2"/>
<gene>
    <name evidence="1" type="ORF">EHW97_01720</name>
</gene>
<comment type="caution">
    <text evidence="1">The sequence shown here is derived from an EMBL/GenBank/DDBJ whole genome shotgun (WGS) entry which is preliminary data.</text>
</comment>
<evidence type="ECO:0000313" key="1">
    <source>
        <dbReference type="EMBL" id="RQN09593.1"/>
    </source>
</evidence>
<dbReference type="RefSeq" id="WP_124235449.1">
    <property type="nucleotide sequence ID" value="NZ_JBHUFI010000006.1"/>
</dbReference>
<organism evidence="1 2">
    <name type="scientific">Aeromicrobium camelliae</name>
    <dbReference type="NCBI Taxonomy" id="1538144"/>
    <lineage>
        <taxon>Bacteria</taxon>
        <taxon>Bacillati</taxon>
        <taxon>Actinomycetota</taxon>
        <taxon>Actinomycetes</taxon>
        <taxon>Propionibacteriales</taxon>
        <taxon>Nocardioidaceae</taxon>
        <taxon>Aeromicrobium</taxon>
    </lineage>
</organism>
<dbReference type="Proteomes" id="UP000275225">
    <property type="component" value="Unassembled WGS sequence"/>
</dbReference>